<keyword evidence="5" id="KW-1185">Reference proteome</keyword>
<protein>
    <submittedName>
        <fullName evidence="4">PGF-pre-PGF domain-containing protein</fullName>
    </submittedName>
</protein>
<proteinExistence type="predicted"/>
<dbReference type="Pfam" id="PF07705">
    <property type="entry name" value="CARDB"/>
    <property type="match status" value="1"/>
</dbReference>
<name>A0ABD6CY69_9EURY</name>
<evidence type="ECO:0000256" key="1">
    <source>
        <dbReference type="SAM" id="MobiDB-lite"/>
    </source>
</evidence>
<dbReference type="InterPro" id="IPR013783">
    <property type="entry name" value="Ig-like_fold"/>
</dbReference>
<feature type="compositionally biased region" description="Gly residues" evidence="1">
    <location>
        <begin position="166"/>
        <end position="177"/>
    </location>
</feature>
<feature type="region of interest" description="Disordered" evidence="1">
    <location>
        <begin position="429"/>
        <end position="473"/>
    </location>
</feature>
<keyword evidence="2" id="KW-0812">Transmembrane</keyword>
<gene>
    <name evidence="4" type="ORF">ACFSBJ_10480</name>
</gene>
<dbReference type="NCBIfam" id="TIGR04213">
    <property type="entry name" value="PGF_pre_PGF"/>
    <property type="match status" value="1"/>
</dbReference>
<keyword evidence="2" id="KW-1133">Transmembrane helix</keyword>
<comment type="caution">
    <text evidence="4">The sequence shown here is derived from an EMBL/GenBank/DDBJ whole genome shotgun (WGS) entry which is preliminary data.</text>
</comment>
<dbReference type="InterPro" id="IPR011635">
    <property type="entry name" value="CARDB"/>
</dbReference>
<feature type="region of interest" description="Disordered" evidence="1">
    <location>
        <begin position="158"/>
        <end position="181"/>
    </location>
</feature>
<feature type="domain" description="CARDB" evidence="3">
    <location>
        <begin position="349"/>
        <end position="430"/>
    </location>
</feature>
<sequence>MRPRRFLAVLALLVAVALALPTFAAPLGDPVGDGVSVVTTNSTNAEYVRVTGDGELTLDLATSNPALSGAGVNAEAVTYIDDAFRVRYDGDRFASVWLTTEADGIAFRARGARLGSRADAIRLNPNGSASVGVVVDTTTGTPPEDASFSVEARVAEAGDVTDGTASSGGTGGSTGDGSGEETLMQVEHPSATSRTVTVENAVVGRPNTAAMDRLVVDREGDGVVTLDELTVVGQSTLEMDVSVTEPDAAGPLPASTSMRPVGAVRVEERRGTVDQAIFRFAVDRAYLAATGVDPESLTLYRYDGSERSELDVEVVGRSGGDVFLEADTPGLSTFVIAAAAPSIRVEAAELRPATVTPDERTTVTATVTNDGRVAGERTVALTLDGDVVGERRVTLAPDESAQVTFRVRAPGGTHDVRVGAADAGRLVVEGATPDGGATPVASNPAENVTETPPAVSPEAADTPAVSTDEPVAEPAGGSLPATAAFVAGLLALLVLMALARRVRR</sequence>
<dbReference type="Proteomes" id="UP001597075">
    <property type="component" value="Unassembled WGS sequence"/>
</dbReference>
<organism evidence="4 5">
    <name type="scientific">Haloplanus ruber</name>
    <dbReference type="NCBI Taxonomy" id="869892"/>
    <lineage>
        <taxon>Archaea</taxon>
        <taxon>Methanobacteriati</taxon>
        <taxon>Methanobacteriota</taxon>
        <taxon>Stenosarchaea group</taxon>
        <taxon>Halobacteria</taxon>
        <taxon>Halobacteriales</taxon>
        <taxon>Haloferacaceae</taxon>
        <taxon>Haloplanus</taxon>
    </lineage>
</organism>
<evidence type="ECO:0000313" key="5">
    <source>
        <dbReference type="Proteomes" id="UP001597075"/>
    </source>
</evidence>
<evidence type="ECO:0000259" key="3">
    <source>
        <dbReference type="Pfam" id="PF07705"/>
    </source>
</evidence>
<dbReference type="InterPro" id="IPR026453">
    <property type="entry name" value="PGF_pre_PGF"/>
</dbReference>
<dbReference type="Gene3D" id="2.60.40.10">
    <property type="entry name" value="Immunoglobulins"/>
    <property type="match status" value="1"/>
</dbReference>
<dbReference type="AlphaFoldDB" id="A0ABD6CY69"/>
<evidence type="ECO:0000313" key="4">
    <source>
        <dbReference type="EMBL" id="MFD1634153.1"/>
    </source>
</evidence>
<reference evidence="4 5" key="1">
    <citation type="journal article" date="2019" name="Int. J. Syst. Evol. Microbiol.">
        <title>The Global Catalogue of Microorganisms (GCM) 10K type strain sequencing project: providing services to taxonomists for standard genome sequencing and annotation.</title>
        <authorList>
            <consortium name="The Broad Institute Genomics Platform"/>
            <consortium name="The Broad Institute Genome Sequencing Center for Infectious Disease"/>
            <person name="Wu L."/>
            <person name="Ma J."/>
        </authorList>
    </citation>
    <scope>NUCLEOTIDE SEQUENCE [LARGE SCALE GENOMIC DNA]</scope>
    <source>
        <strain evidence="4 5">CGMCC 1.10594</strain>
    </source>
</reference>
<feature type="compositionally biased region" description="Polar residues" evidence="1">
    <location>
        <begin position="440"/>
        <end position="450"/>
    </location>
</feature>
<keyword evidence="2" id="KW-0472">Membrane</keyword>
<dbReference type="EMBL" id="JBHUDL010000010">
    <property type="protein sequence ID" value="MFD1634153.1"/>
    <property type="molecule type" value="Genomic_DNA"/>
</dbReference>
<accession>A0ABD6CY69</accession>
<feature type="transmembrane region" description="Helical" evidence="2">
    <location>
        <begin position="479"/>
        <end position="499"/>
    </location>
</feature>
<dbReference type="RefSeq" id="WP_256404408.1">
    <property type="nucleotide sequence ID" value="NZ_CP187151.1"/>
</dbReference>
<evidence type="ECO:0000256" key="2">
    <source>
        <dbReference type="SAM" id="Phobius"/>
    </source>
</evidence>